<dbReference type="InterPro" id="IPR000014">
    <property type="entry name" value="PAS"/>
</dbReference>
<proteinExistence type="predicted"/>
<dbReference type="SUPFAM" id="SSF55785">
    <property type="entry name" value="PYP-like sensor domain (PAS domain)"/>
    <property type="match status" value="1"/>
</dbReference>
<keyword evidence="2" id="KW-0238">DNA-binding</keyword>
<dbReference type="InterPro" id="IPR013656">
    <property type="entry name" value="PAS_4"/>
</dbReference>
<dbReference type="PANTHER" id="PTHR46796">
    <property type="entry name" value="HTH-TYPE TRANSCRIPTIONAL ACTIVATOR RHAS-RELATED"/>
    <property type="match status" value="1"/>
</dbReference>
<dbReference type="STRING" id="756272.Plabr_3597"/>
<reference evidence="6" key="1">
    <citation type="submission" date="2011-02" db="EMBL/GenBank/DDBJ databases">
        <title>The complete genome of Planctomyces brasiliensis DSM 5305.</title>
        <authorList>
            <person name="Lucas S."/>
            <person name="Copeland A."/>
            <person name="Lapidus A."/>
            <person name="Bruce D."/>
            <person name="Goodwin L."/>
            <person name="Pitluck S."/>
            <person name="Kyrpides N."/>
            <person name="Mavromatis K."/>
            <person name="Pagani I."/>
            <person name="Ivanova N."/>
            <person name="Ovchinnikova G."/>
            <person name="Lu M."/>
            <person name="Detter J.C."/>
            <person name="Han C."/>
            <person name="Land M."/>
            <person name="Hauser L."/>
            <person name="Markowitz V."/>
            <person name="Cheng J.-F."/>
            <person name="Hugenholtz P."/>
            <person name="Woyke T."/>
            <person name="Wu D."/>
            <person name="Tindall B."/>
            <person name="Pomrenke H.G."/>
            <person name="Brambilla E."/>
            <person name="Klenk H.-P."/>
            <person name="Eisen J.A."/>
        </authorList>
    </citation>
    <scope>NUCLEOTIDE SEQUENCE [LARGE SCALE GENOMIC DNA]</scope>
    <source>
        <strain evidence="6">ATCC 49424 / DSM 5305 / JCM 21570 / NBRC 103401 / IFAM 1448</strain>
    </source>
</reference>
<dbReference type="PANTHER" id="PTHR46796:SF13">
    <property type="entry name" value="HTH-TYPE TRANSCRIPTIONAL ACTIVATOR RHAS"/>
    <property type="match status" value="1"/>
</dbReference>
<evidence type="ECO:0000256" key="1">
    <source>
        <dbReference type="ARBA" id="ARBA00023015"/>
    </source>
</evidence>
<dbReference type="GO" id="GO:0043565">
    <property type="term" value="F:sequence-specific DNA binding"/>
    <property type="evidence" value="ECO:0007669"/>
    <property type="project" value="InterPro"/>
</dbReference>
<evidence type="ECO:0000313" key="5">
    <source>
        <dbReference type="EMBL" id="ADY61194.1"/>
    </source>
</evidence>
<dbReference type="Pfam" id="PF12833">
    <property type="entry name" value="HTH_18"/>
    <property type="match status" value="1"/>
</dbReference>
<keyword evidence="3" id="KW-0804">Transcription</keyword>
<dbReference type="KEGG" id="pbs:Plabr_3597"/>
<dbReference type="InterPro" id="IPR020449">
    <property type="entry name" value="Tscrpt_reg_AraC-type_HTH"/>
</dbReference>
<dbReference type="HOGENOM" id="CLU_077604_0_0_0"/>
<protein>
    <submittedName>
        <fullName evidence="5">Transcriptional regulator, AraC family</fullName>
    </submittedName>
</protein>
<evidence type="ECO:0000313" key="6">
    <source>
        <dbReference type="Proteomes" id="UP000006860"/>
    </source>
</evidence>
<feature type="domain" description="HTH araC/xylS-type" evidence="4">
    <location>
        <begin position="151"/>
        <end position="249"/>
    </location>
</feature>
<dbReference type="SMART" id="SM00342">
    <property type="entry name" value="HTH_ARAC"/>
    <property type="match status" value="1"/>
</dbReference>
<dbReference type="Gene3D" id="1.10.10.60">
    <property type="entry name" value="Homeodomain-like"/>
    <property type="match status" value="1"/>
</dbReference>
<dbReference type="GO" id="GO:0003700">
    <property type="term" value="F:DNA-binding transcription factor activity"/>
    <property type="evidence" value="ECO:0007669"/>
    <property type="project" value="InterPro"/>
</dbReference>
<evidence type="ECO:0000259" key="4">
    <source>
        <dbReference type="PROSITE" id="PS01124"/>
    </source>
</evidence>
<keyword evidence="6" id="KW-1185">Reference proteome</keyword>
<dbReference type="InterPro" id="IPR018060">
    <property type="entry name" value="HTH_AraC"/>
</dbReference>
<dbReference type="OrthoDB" id="9806208at2"/>
<dbReference type="Proteomes" id="UP000006860">
    <property type="component" value="Chromosome"/>
</dbReference>
<dbReference type="eggNOG" id="COG4977">
    <property type="taxonomic scope" value="Bacteria"/>
</dbReference>
<dbReference type="AlphaFoldDB" id="F0SQ17"/>
<dbReference type="PROSITE" id="PS01124">
    <property type="entry name" value="HTH_ARAC_FAMILY_2"/>
    <property type="match status" value="1"/>
</dbReference>
<dbReference type="Pfam" id="PF08448">
    <property type="entry name" value="PAS_4"/>
    <property type="match status" value="1"/>
</dbReference>
<dbReference type="InterPro" id="IPR018062">
    <property type="entry name" value="HTH_AraC-typ_CS"/>
</dbReference>
<sequence length="256" mass="28946">MSDILSEKSGQDRSLFDHLDNPEDLLALFDFLPDVAMELKDTDSRYLRVNHFACQILGVSDPAHVQGHSDFDFFPPAIASQYVDEDRRVLSSGKPLVDQVWLVPGVDGLPRWYLCSKLPLRNRTGELTGLAGIKRPYEQTGEAETGYSRLLKVVEFVSANYSEPIETPDMAAEAGLSASQLQREFSRLFGISPNRYLREIRIGVARRLLETSDDSISRISSSCGFYDQSHFSRQFKASTGLPPLQYRKRYRTLRSS</sequence>
<name>F0SQ17_RUBBR</name>
<dbReference type="EMBL" id="CP002546">
    <property type="protein sequence ID" value="ADY61194.1"/>
    <property type="molecule type" value="Genomic_DNA"/>
</dbReference>
<accession>F0SQ17</accession>
<keyword evidence="1" id="KW-0805">Transcription regulation</keyword>
<evidence type="ECO:0000256" key="3">
    <source>
        <dbReference type="ARBA" id="ARBA00023163"/>
    </source>
</evidence>
<dbReference type="Gene3D" id="3.30.450.20">
    <property type="entry name" value="PAS domain"/>
    <property type="match status" value="1"/>
</dbReference>
<dbReference type="SUPFAM" id="SSF46689">
    <property type="entry name" value="Homeodomain-like"/>
    <property type="match status" value="2"/>
</dbReference>
<gene>
    <name evidence="5" type="ordered locus">Plabr_3597</name>
</gene>
<dbReference type="RefSeq" id="WP_013629913.1">
    <property type="nucleotide sequence ID" value="NC_015174.1"/>
</dbReference>
<organism evidence="5 6">
    <name type="scientific">Rubinisphaera brasiliensis (strain ATCC 49424 / DSM 5305 / JCM 21570 / IAM 15109 / NBRC 103401 / IFAM 1448)</name>
    <name type="common">Planctomyces brasiliensis</name>
    <dbReference type="NCBI Taxonomy" id="756272"/>
    <lineage>
        <taxon>Bacteria</taxon>
        <taxon>Pseudomonadati</taxon>
        <taxon>Planctomycetota</taxon>
        <taxon>Planctomycetia</taxon>
        <taxon>Planctomycetales</taxon>
        <taxon>Planctomycetaceae</taxon>
        <taxon>Rubinisphaera</taxon>
    </lineage>
</organism>
<dbReference type="InterPro" id="IPR035965">
    <property type="entry name" value="PAS-like_dom_sf"/>
</dbReference>
<dbReference type="InterPro" id="IPR009057">
    <property type="entry name" value="Homeodomain-like_sf"/>
</dbReference>
<evidence type="ECO:0000256" key="2">
    <source>
        <dbReference type="ARBA" id="ARBA00023125"/>
    </source>
</evidence>
<dbReference type="PRINTS" id="PR00032">
    <property type="entry name" value="HTHARAC"/>
</dbReference>
<dbReference type="PROSITE" id="PS00041">
    <property type="entry name" value="HTH_ARAC_FAMILY_1"/>
    <property type="match status" value="1"/>
</dbReference>
<dbReference type="CDD" id="cd00130">
    <property type="entry name" value="PAS"/>
    <property type="match status" value="1"/>
</dbReference>
<dbReference type="InterPro" id="IPR050204">
    <property type="entry name" value="AraC_XylS_family_regulators"/>
</dbReference>